<dbReference type="RefSeq" id="WP_198829261.1">
    <property type="nucleotide sequence ID" value="NZ_CP066308.1"/>
</dbReference>
<reference evidence="3" key="2">
    <citation type="submission" date="2021-04" db="EMBL/GenBank/DDBJ databases">
        <title>Brevibacillus composti FJAT-54423, complete genome.</title>
        <authorList>
            <person name="Tang R."/>
        </authorList>
    </citation>
    <scope>NUCLEOTIDE SEQUENCE</scope>
    <source>
        <strain evidence="3">FJAT-54424</strain>
    </source>
</reference>
<evidence type="ECO:0000313" key="3">
    <source>
        <dbReference type="EMBL" id="QUO42773.1"/>
    </source>
</evidence>
<evidence type="ECO:0000313" key="2">
    <source>
        <dbReference type="EMBL" id="QQE75747.1"/>
    </source>
</evidence>
<keyword evidence="1" id="KW-1133">Transmembrane helix</keyword>
<dbReference type="EMBL" id="CP066308">
    <property type="protein sequence ID" value="QQE75747.1"/>
    <property type="molecule type" value="Genomic_DNA"/>
</dbReference>
<dbReference type="Proteomes" id="UP000677234">
    <property type="component" value="Chromosome"/>
</dbReference>
<dbReference type="AlphaFoldDB" id="A0A7T5ENE6"/>
<dbReference type="Proteomes" id="UP000595847">
    <property type="component" value="Chromosome"/>
</dbReference>
<evidence type="ECO:0000313" key="4">
    <source>
        <dbReference type="Proteomes" id="UP000595847"/>
    </source>
</evidence>
<gene>
    <name evidence="2" type="ORF">JD108_07685</name>
    <name evidence="3" type="ORF">KDJ56_07365</name>
</gene>
<name>A0A7T5ENE6_9BACL</name>
<evidence type="ECO:0000256" key="1">
    <source>
        <dbReference type="SAM" id="Phobius"/>
    </source>
</evidence>
<proteinExistence type="predicted"/>
<keyword evidence="1" id="KW-0812">Transmembrane</keyword>
<dbReference type="EMBL" id="CP073708">
    <property type="protein sequence ID" value="QUO42773.1"/>
    <property type="molecule type" value="Genomic_DNA"/>
</dbReference>
<feature type="transmembrane region" description="Helical" evidence="1">
    <location>
        <begin position="73"/>
        <end position="93"/>
    </location>
</feature>
<reference evidence="2 4" key="1">
    <citation type="submission" date="2020-12" db="EMBL/GenBank/DDBJ databases">
        <title>strain FJAT-54423T represents a novel species of the genus Brevibacillus.</title>
        <authorList>
            <person name="Tang R."/>
        </authorList>
    </citation>
    <scope>NUCLEOTIDE SEQUENCE [LARGE SCALE GENOMIC DNA]</scope>
    <source>
        <strain evidence="2 4">FJAT-54423</strain>
    </source>
</reference>
<evidence type="ECO:0000313" key="5">
    <source>
        <dbReference type="Proteomes" id="UP000677234"/>
    </source>
</evidence>
<accession>A0A7T5ENE6</accession>
<organism evidence="2 4">
    <name type="scientific">Brevibacillus composti</name>
    <dbReference type="NCBI Taxonomy" id="2796470"/>
    <lineage>
        <taxon>Bacteria</taxon>
        <taxon>Bacillati</taxon>
        <taxon>Bacillota</taxon>
        <taxon>Bacilli</taxon>
        <taxon>Bacillales</taxon>
        <taxon>Paenibacillaceae</taxon>
        <taxon>Brevibacillus</taxon>
    </lineage>
</organism>
<keyword evidence="1" id="KW-0472">Membrane</keyword>
<sequence length="119" mass="14197">MIKFAAFFNFAFGVFHLFFWRLLHWKEQLNRVSLVNRAVVQTLNLCLAFMFFLVAYLGFFNTAEIQSTKIGQTLYVGMAFFWFLRTIAQVYFYPLKERVHQILLILFIIGIFVHILPFL</sequence>
<dbReference type="KEGG" id="bcop:JD108_07685"/>
<protein>
    <submittedName>
        <fullName evidence="2">Uncharacterized protein</fullName>
    </submittedName>
</protein>
<feature type="transmembrane region" description="Helical" evidence="1">
    <location>
        <begin position="99"/>
        <end position="118"/>
    </location>
</feature>
<feature type="transmembrane region" description="Helical" evidence="1">
    <location>
        <begin position="7"/>
        <end position="23"/>
    </location>
</feature>
<keyword evidence="5" id="KW-1185">Reference proteome</keyword>
<feature type="transmembrane region" description="Helical" evidence="1">
    <location>
        <begin position="38"/>
        <end position="61"/>
    </location>
</feature>